<dbReference type="InterPro" id="IPR035992">
    <property type="entry name" value="Ricin_B-like_lectins"/>
</dbReference>
<feature type="domain" description="Ricin B lectin" evidence="4">
    <location>
        <begin position="51"/>
        <end position="129"/>
    </location>
</feature>
<dbReference type="InterPro" id="IPR011042">
    <property type="entry name" value="6-blade_b-propeller_TolB-like"/>
</dbReference>
<accession>A0ABW9P225</accession>
<evidence type="ECO:0000256" key="3">
    <source>
        <dbReference type="SAM" id="SignalP"/>
    </source>
</evidence>
<feature type="chain" id="PRO_5047032470" description="Ricin B lectin domain-containing protein" evidence="3">
    <location>
        <begin position="24"/>
        <end position="602"/>
    </location>
</feature>
<organism evidence="5 6">
    <name type="scientific">Streptomyces katsurahamanus</name>
    <dbReference type="NCBI Taxonomy" id="2577098"/>
    <lineage>
        <taxon>Bacteria</taxon>
        <taxon>Bacillati</taxon>
        <taxon>Actinomycetota</taxon>
        <taxon>Actinomycetes</taxon>
        <taxon>Kitasatosporales</taxon>
        <taxon>Streptomycetaceae</taxon>
        <taxon>Streptomyces</taxon>
    </lineage>
</organism>
<dbReference type="RefSeq" id="WP_153487010.1">
    <property type="nucleotide sequence ID" value="NZ_VDEQ01000340.1"/>
</dbReference>
<protein>
    <recommendedName>
        <fullName evidence="4">Ricin B lectin domain-containing protein</fullName>
    </recommendedName>
</protein>
<keyword evidence="3" id="KW-0732">Signal</keyword>
<evidence type="ECO:0000256" key="2">
    <source>
        <dbReference type="SAM" id="MobiDB-lite"/>
    </source>
</evidence>
<comment type="similarity">
    <text evidence="1">Belongs to the TolB family.</text>
</comment>
<dbReference type="InterPro" id="IPR000772">
    <property type="entry name" value="Ricin_B_lectin"/>
</dbReference>
<feature type="region of interest" description="Disordered" evidence="2">
    <location>
        <begin position="425"/>
        <end position="448"/>
    </location>
</feature>
<dbReference type="Pfam" id="PF14200">
    <property type="entry name" value="RicinB_lectin_2"/>
    <property type="match status" value="1"/>
</dbReference>
<proteinExistence type="inferred from homology"/>
<dbReference type="PANTHER" id="PTHR36842">
    <property type="entry name" value="PROTEIN TOLB HOMOLOG"/>
    <property type="match status" value="1"/>
</dbReference>
<feature type="signal peptide" evidence="3">
    <location>
        <begin position="1"/>
        <end position="23"/>
    </location>
</feature>
<dbReference type="SUPFAM" id="SSF50370">
    <property type="entry name" value="Ricin B-like lectins"/>
    <property type="match status" value="1"/>
</dbReference>
<dbReference type="EMBL" id="VDEQ01000340">
    <property type="protein sequence ID" value="MQS39523.1"/>
    <property type="molecule type" value="Genomic_DNA"/>
</dbReference>
<evidence type="ECO:0000256" key="1">
    <source>
        <dbReference type="ARBA" id="ARBA00009820"/>
    </source>
</evidence>
<keyword evidence="6" id="KW-1185">Reference proteome</keyword>
<dbReference type="CDD" id="cd00161">
    <property type="entry name" value="beta-trefoil_Ricin-like"/>
    <property type="match status" value="1"/>
</dbReference>
<dbReference type="Proteomes" id="UP000460558">
    <property type="component" value="Unassembled WGS sequence"/>
</dbReference>
<sequence length="602" mass="61662">MPLTRIRRRGGAVAALTALVSLAVPLVPQLTPDASAAAGEARAGDVRAGDVRAGEINIIARHSGRCVEAESSSVVSGAAVVQEDCTGQAGAAWRLQDSPAGGGTVNLVNANSGWCLEAPSSAVGTPARQGVCGGAPSVSFRIVDRTTHVWLQPLSASPARCLEVAGGSHAPGAAVRLAECSGQSGTAFHQRVPGAGNDPAAEPGGVVRANVTSAGAQTAGFWRYVDVSSVSATGRYLVFESGADIAVRDLAAGTTEPLGLTAAPARRSRSYFGGGPGISQDGRYVVFLSDAALVAADTNATQDVYLRDRHTGANELISRSATGLPGNGMSEWPSISPDGRHVVFLSNADNLVPGDTNASTDVFLRDRQTGTVERVNLTAAGGQGDSSAWAPRVSADGWHVSFTSGATDLVAGDTNRSSDVFVRDRRTGTTERVSVSSGGGQGDKTSYDSSISADGRYVAFESSAANLVAGDTNNALDVFVRDRQSGATTRVSLSSGGGQGLLSSYAPSISGDGRYVAFSSDAETLVPYDTNAVEDVFVRDRQTGTTVRASVNGSGVQGDKLSNQPEISVSGQYVVFQSEAANLVPGDTNNAQDLFVLPRPAA</sequence>
<reference evidence="5 6" key="1">
    <citation type="submission" date="2019-06" db="EMBL/GenBank/DDBJ databases">
        <title>Comparative genomics and metabolomics analyses of clavulanic acid producing Streptomyces species provides insight into specialized metabolism and evolution of beta-lactam biosynthetic gene clusters.</title>
        <authorList>
            <person name="Moore M.A."/>
            <person name="Cruz-Morales P."/>
            <person name="Barona Gomez F."/>
            <person name="Kapil T."/>
        </authorList>
    </citation>
    <scope>NUCLEOTIDE SEQUENCE [LARGE SCALE GENOMIC DNA]</scope>
    <source>
        <strain evidence="5 6">T-272</strain>
    </source>
</reference>
<dbReference type="PANTHER" id="PTHR36842:SF2">
    <property type="entry name" value="SLR0505 PROTEIN"/>
    <property type="match status" value="1"/>
</dbReference>
<dbReference type="Gene3D" id="2.120.10.30">
    <property type="entry name" value="TolB, C-terminal domain"/>
    <property type="match status" value="1"/>
</dbReference>
<gene>
    <name evidence="5" type="ORF">FFZ77_29260</name>
</gene>
<evidence type="ECO:0000313" key="6">
    <source>
        <dbReference type="Proteomes" id="UP000460558"/>
    </source>
</evidence>
<comment type="caution">
    <text evidence="5">The sequence shown here is derived from an EMBL/GenBank/DDBJ whole genome shotgun (WGS) entry which is preliminary data.</text>
</comment>
<name>A0ABW9P225_9ACTN</name>
<dbReference type="InterPro" id="IPR011659">
    <property type="entry name" value="WD40"/>
</dbReference>
<evidence type="ECO:0000259" key="4">
    <source>
        <dbReference type="Pfam" id="PF14200"/>
    </source>
</evidence>
<dbReference type="PROSITE" id="PS50231">
    <property type="entry name" value="RICIN_B_LECTIN"/>
    <property type="match status" value="1"/>
</dbReference>
<dbReference type="SUPFAM" id="SSF82171">
    <property type="entry name" value="DPP6 N-terminal domain-like"/>
    <property type="match status" value="1"/>
</dbReference>
<dbReference type="Gene3D" id="2.80.10.50">
    <property type="match status" value="1"/>
</dbReference>
<dbReference type="Pfam" id="PF07676">
    <property type="entry name" value="PD40"/>
    <property type="match status" value="3"/>
</dbReference>
<evidence type="ECO:0000313" key="5">
    <source>
        <dbReference type="EMBL" id="MQS39523.1"/>
    </source>
</evidence>